<keyword evidence="3" id="KW-0378">Hydrolase</keyword>
<evidence type="ECO:0000256" key="2">
    <source>
        <dbReference type="ARBA" id="ARBA00022723"/>
    </source>
</evidence>
<organism evidence="6">
    <name type="scientific">marine metagenome</name>
    <dbReference type="NCBI Taxonomy" id="408172"/>
    <lineage>
        <taxon>unclassified sequences</taxon>
        <taxon>metagenomes</taxon>
        <taxon>ecological metagenomes</taxon>
    </lineage>
</organism>
<keyword evidence="4" id="KW-0106">Calcium</keyword>
<dbReference type="PROSITE" id="PS00523">
    <property type="entry name" value="SULFATASE_1"/>
    <property type="match status" value="1"/>
</dbReference>
<sequence length="461" mass="51143">MKRLLLALLIGCPVSLVAADKPNVIYVMLDDAGYGDFGAFGSKHVKTPTFDKMCREGMKFTQHYSGSAVCAPTRCVLMTGLHTGHCRRRDNTAKALQDELSAKNGRPLVFLRDEDLTVAEVMKKAGYVTGGIGKWGLGNPGSSGVPEKQGFDYWYGYLDQVHAHNHFPTEIWEGGKMIPLPGNAKGKKASYVPYLQEEKTLSFIKRNKGRPFFLYLAYTPPHGAYVIPEDDPAFALYENIPGGKTVRHYASMITQVDRSVGKVMALLKELEIDERTIVFYTSDNGPNKPFVGPLGSGGGLRGGKRQLYEGGIRAAMTVRWPGKIQAGVTSDFVWDMRDVFPTACELAGVQAPKHLDGISVLPTLLGKKQKVREAHYWEIHSPFQQAVRMGSWKGIRFGTKAPLALYDLKTDRGEKNNVASKHPDMVRKMETFLAMSRIESKYFPAKEKAAKKKNKPPNPNK</sequence>
<evidence type="ECO:0000256" key="3">
    <source>
        <dbReference type="ARBA" id="ARBA00022801"/>
    </source>
</evidence>
<name>A0A381WKL4_9ZZZZ</name>
<keyword evidence="2" id="KW-0479">Metal-binding</keyword>
<accession>A0A381WKL4</accession>
<dbReference type="InterPro" id="IPR024607">
    <property type="entry name" value="Sulfatase_CS"/>
</dbReference>
<comment type="similarity">
    <text evidence="1">Belongs to the sulfatase family.</text>
</comment>
<evidence type="ECO:0000256" key="4">
    <source>
        <dbReference type="ARBA" id="ARBA00022837"/>
    </source>
</evidence>
<evidence type="ECO:0000313" key="6">
    <source>
        <dbReference type="EMBL" id="SVA52982.1"/>
    </source>
</evidence>
<dbReference type="GO" id="GO:0004065">
    <property type="term" value="F:arylsulfatase activity"/>
    <property type="evidence" value="ECO:0007669"/>
    <property type="project" value="TreeGrafter"/>
</dbReference>
<evidence type="ECO:0000259" key="5">
    <source>
        <dbReference type="Pfam" id="PF00884"/>
    </source>
</evidence>
<evidence type="ECO:0000256" key="1">
    <source>
        <dbReference type="ARBA" id="ARBA00008779"/>
    </source>
</evidence>
<dbReference type="InterPro" id="IPR050738">
    <property type="entry name" value="Sulfatase"/>
</dbReference>
<dbReference type="EMBL" id="UINC01012087">
    <property type="protein sequence ID" value="SVA52982.1"/>
    <property type="molecule type" value="Genomic_DNA"/>
</dbReference>
<protein>
    <recommendedName>
        <fullName evidence="5">Sulfatase N-terminal domain-containing protein</fullName>
    </recommendedName>
</protein>
<dbReference type="CDD" id="cd16145">
    <property type="entry name" value="ARS_like"/>
    <property type="match status" value="1"/>
</dbReference>
<dbReference type="GO" id="GO:0046872">
    <property type="term" value="F:metal ion binding"/>
    <property type="evidence" value="ECO:0007669"/>
    <property type="project" value="UniProtKB-KW"/>
</dbReference>
<dbReference type="AlphaFoldDB" id="A0A381WKL4"/>
<dbReference type="Gene3D" id="3.40.720.10">
    <property type="entry name" value="Alkaline Phosphatase, subunit A"/>
    <property type="match status" value="1"/>
</dbReference>
<dbReference type="SUPFAM" id="SSF53649">
    <property type="entry name" value="Alkaline phosphatase-like"/>
    <property type="match status" value="1"/>
</dbReference>
<reference evidence="6" key="1">
    <citation type="submission" date="2018-05" db="EMBL/GenBank/DDBJ databases">
        <authorList>
            <person name="Lanie J.A."/>
            <person name="Ng W.-L."/>
            <person name="Kazmierczak K.M."/>
            <person name="Andrzejewski T.M."/>
            <person name="Davidsen T.M."/>
            <person name="Wayne K.J."/>
            <person name="Tettelin H."/>
            <person name="Glass J.I."/>
            <person name="Rusch D."/>
            <person name="Podicherti R."/>
            <person name="Tsui H.-C.T."/>
            <person name="Winkler M.E."/>
        </authorList>
    </citation>
    <scope>NUCLEOTIDE SEQUENCE</scope>
</reference>
<gene>
    <name evidence="6" type="ORF">METZ01_LOCUS105836</name>
</gene>
<dbReference type="PANTHER" id="PTHR42693">
    <property type="entry name" value="ARYLSULFATASE FAMILY MEMBER"/>
    <property type="match status" value="1"/>
</dbReference>
<dbReference type="Pfam" id="PF00884">
    <property type="entry name" value="Sulfatase"/>
    <property type="match status" value="1"/>
</dbReference>
<dbReference type="Gene3D" id="3.30.1120.10">
    <property type="match status" value="1"/>
</dbReference>
<dbReference type="PANTHER" id="PTHR42693:SF53">
    <property type="entry name" value="ENDO-4-O-SULFATASE"/>
    <property type="match status" value="1"/>
</dbReference>
<feature type="domain" description="Sulfatase N-terminal" evidence="5">
    <location>
        <begin position="22"/>
        <end position="349"/>
    </location>
</feature>
<proteinExistence type="inferred from homology"/>
<dbReference type="InterPro" id="IPR017850">
    <property type="entry name" value="Alkaline_phosphatase_core_sf"/>
</dbReference>
<dbReference type="InterPro" id="IPR000917">
    <property type="entry name" value="Sulfatase_N"/>
</dbReference>